<feature type="compositionally biased region" description="Polar residues" evidence="1">
    <location>
        <begin position="13"/>
        <end position="24"/>
    </location>
</feature>
<protein>
    <submittedName>
        <fullName evidence="2">Uncharacterized protein</fullName>
    </submittedName>
</protein>
<proteinExistence type="predicted"/>
<name>A0A0K2U0E2_LEPSM</name>
<evidence type="ECO:0000256" key="1">
    <source>
        <dbReference type="SAM" id="MobiDB-lite"/>
    </source>
</evidence>
<reference evidence="2" key="1">
    <citation type="submission" date="2014-05" db="EMBL/GenBank/DDBJ databases">
        <authorList>
            <person name="Chronopoulou M."/>
        </authorList>
    </citation>
    <scope>NUCLEOTIDE SEQUENCE</scope>
    <source>
        <tissue evidence="2">Whole organism</tissue>
    </source>
</reference>
<accession>A0A0K2U0E2</accession>
<organism evidence="2">
    <name type="scientific">Lepeophtheirus salmonis</name>
    <name type="common">Salmon louse</name>
    <name type="synonym">Caligus salmonis</name>
    <dbReference type="NCBI Taxonomy" id="72036"/>
    <lineage>
        <taxon>Eukaryota</taxon>
        <taxon>Metazoa</taxon>
        <taxon>Ecdysozoa</taxon>
        <taxon>Arthropoda</taxon>
        <taxon>Crustacea</taxon>
        <taxon>Multicrustacea</taxon>
        <taxon>Hexanauplia</taxon>
        <taxon>Copepoda</taxon>
        <taxon>Siphonostomatoida</taxon>
        <taxon>Caligidae</taxon>
        <taxon>Lepeophtheirus</taxon>
    </lineage>
</organism>
<feature type="region of interest" description="Disordered" evidence="1">
    <location>
        <begin position="1"/>
        <end position="28"/>
    </location>
</feature>
<evidence type="ECO:0000313" key="2">
    <source>
        <dbReference type="EMBL" id="CDW31387.1"/>
    </source>
</evidence>
<sequence>GRLETEKVITAATEESSQVSNDRSNQGRKTRELRFYEEMSIPWIELVSEGGLAIPSCEFLKFCHFKSFHCNHEDTIDKNPNVFERLHNHLIELYPNWHKEVSYPL</sequence>
<feature type="non-terminal residue" evidence="2">
    <location>
        <position position="1"/>
    </location>
</feature>
<dbReference type="AlphaFoldDB" id="A0A0K2U0E2"/>
<dbReference type="EMBL" id="HACA01014026">
    <property type="protein sequence ID" value="CDW31387.1"/>
    <property type="molecule type" value="Transcribed_RNA"/>
</dbReference>